<dbReference type="Gene3D" id="3.40.50.300">
    <property type="entry name" value="P-loop containing nucleotide triphosphate hydrolases"/>
    <property type="match status" value="1"/>
</dbReference>
<dbReference type="InterPro" id="IPR017871">
    <property type="entry name" value="ABC_transporter-like_CS"/>
</dbReference>
<accession>A0A9D7SD33</accession>
<keyword evidence="3 6" id="KW-0067">ATP-binding</keyword>
<keyword evidence="2" id="KW-0547">Nucleotide-binding</keyword>
<dbReference type="InterPro" id="IPR003593">
    <property type="entry name" value="AAA+_ATPase"/>
</dbReference>
<dbReference type="AlphaFoldDB" id="A0A9D7SD33"/>
<dbReference type="EMBL" id="JADKFW010000021">
    <property type="protein sequence ID" value="MBK9719422.1"/>
    <property type="molecule type" value="Genomic_DNA"/>
</dbReference>
<proteinExistence type="inferred from homology"/>
<dbReference type="Proteomes" id="UP000808349">
    <property type="component" value="Unassembled WGS sequence"/>
</dbReference>
<evidence type="ECO:0000259" key="5">
    <source>
        <dbReference type="PROSITE" id="PS50893"/>
    </source>
</evidence>
<reference evidence="6 7" key="1">
    <citation type="submission" date="2020-10" db="EMBL/GenBank/DDBJ databases">
        <title>Connecting structure to function with the recovery of over 1000 high-quality activated sludge metagenome-assembled genomes encoding full-length rRNA genes using long-read sequencing.</title>
        <authorList>
            <person name="Singleton C.M."/>
            <person name="Petriglieri F."/>
            <person name="Kristensen J.M."/>
            <person name="Kirkegaard R.H."/>
            <person name="Michaelsen T.Y."/>
            <person name="Andersen M.H."/>
            <person name="Karst S.M."/>
            <person name="Dueholm M.S."/>
            <person name="Nielsen P.H."/>
            <person name="Albertsen M."/>
        </authorList>
    </citation>
    <scope>NUCLEOTIDE SEQUENCE [LARGE SCALE GENOMIC DNA]</scope>
    <source>
        <strain evidence="6">Ribe_18-Q3-R11-54_BAT3C.373</strain>
    </source>
</reference>
<evidence type="ECO:0000256" key="1">
    <source>
        <dbReference type="ARBA" id="ARBA00005417"/>
    </source>
</evidence>
<dbReference type="Pfam" id="PF00005">
    <property type="entry name" value="ABC_tran"/>
    <property type="match status" value="1"/>
</dbReference>
<dbReference type="GO" id="GO:0005524">
    <property type="term" value="F:ATP binding"/>
    <property type="evidence" value="ECO:0007669"/>
    <property type="project" value="UniProtKB-KW"/>
</dbReference>
<evidence type="ECO:0000313" key="7">
    <source>
        <dbReference type="Proteomes" id="UP000808349"/>
    </source>
</evidence>
<dbReference type="InterPro" id="IPR003439">
    <property type="entry name" value="ABC_transporter-like_ATP-bd"/>
</dbReference>
<dbReference type="PROSITE" id="PS00211">
    <property type="entry name" value="ABC_TRANSPORTER_1"/>
    <property type="match status" value="1"/>
</dbReference>
<evidence type="ECO:0000256" key="2">
    <source>
        <dbReference type="ARBA" id="ARBA00022741"/>
    </source>
</evidence>
<dbReference type="SUPFAM" id="SSF52540">
    <property type="entry name" value="P-loop containing nucleoside triphosphate hydrolases"/>
    <property type="match status" value="1"/>
</dbReference>
<evidence type="ECO:0000313" key="6">
    <source>
        <dbReference type="EMBL" id="MBK9719422.1"/>
    </source>
</evidence>
<dbReference type="SMART" id="SM00382">
    <property type="entry name" value="AAA"/>
    <property type="match status" value="1"/>
</dbReference>
<keyword evidence="4" id="KW-1278">Translocase</keyword>
<dbReference type="GO" id="GO:0016887">
    <property type="term" value="F:ATP hydrolysis activity"/>
    <property type="evidence" value="ECO:0007669"/>
    <property type="project" value="InterPro"/>
</dbReference>
<sequence length="261" mass="29753">MLLIEHLDIERSKVYFIIGPSGVGKSTFIEALGLMNDTISSKQSKSLNYYNKQNEVFPLLDIWSKDALEITNFRKNYFSFLFQNNFLMPNFTAGENMLFTSLLKGEHQTIAIQNIKQLMHDIDLNSDLFDREVSSLSGGQKQRVAFVRSLIVESEVLFADEPTGNLDPLTSRKMMRLLKNEIVKHNRTALIVSHDIHLAMEFADIIVPIKLKNIENGDKMGAISSEEIFYNDQQQWKDHKGIVVDSMANTLLQSFQTNSNG</sequence>
<dbReference type="PANTHER" id="PTHR42798:SF7">
    <property type="entry name" value="ALPHA-D-RIBOSE 1-METHYLPHOSPHONATE 5-TRIPHOSPHATE SYNTHASE SUBUNIT PHNL"/>
    <property type="match status" value="1"/>
</dbReference>
<dbReference type="PROSITE" id="PS50893">
    <property type="entry name" value="ABC_TRANSPORTER_2"/>
    <property type="match status" value="1"/>
</dbReference>
<dbReference type="InterPro" id="IPR027417">
    <property type="entry name" value="P-loop_NTPase"/>
</dbReference>
<gene>
    <name evidence="6" type="ORF">IPO85_18285</name>
</gene>
<name>A0A9D7SD33_9BACT</name>
<comment type="similarity">
    <text evidence="1">Belongs to the ABC transporter superfamily.</text>
</comment>
<evidence type="ECO:0000256" key="4">
    <source>
        <dbReference type="ARBA" id="ARBA00022967"/>
    </source>
</evidence>
<feature type="domain" description="ABC transporter" evidence="5">
    <location>
        <begin position="4"/>
        <end position="236"/>
    </location>
</feature>
<comment type="caution">
    <text evidence="6">The sequence shown here is derived from an EMBL/GenBank/DDBJ whole genome shotgun (WGS) entry which is preliminary data.</text>
</comment>
<organism evidence="6 7">
    <name type="scientific">Candidatus Defluviibacterium haderslevense</name>
    <dbReference type="NCBI Taxonomy" id="2981993"/>
    <lineage>
        <taxon>Bacteria</taxon>
        <taxon>Pseudomonadati</taxon>
        <taxon>Bacteroidota</taxon>
        <taxon>Saprospiria</taxon>
        <taxon>Saprospirales</taxon>
        <taxon>Saprospiraceae</taxon>
        <taxon>Candidatus Defluviibacterium</taxon>
    </lineage>
</organism>
<protein>
    <submittedName>
        <fullName evidence="6">ABC transporter ATP-binding protein</fullName>
    </submittedName>
</protein>
<dbReference type="PANTHER" id="PTHR42798">
    <property type="entry name" value="LIPOPROTEIN-RELEASING SYSTEM ATP-BINDING PROTEIN LOLD"/>
    <property type="match status" value="1"/>
</dbReference>
<evidence type="ECO:0000256" key="3">
    <source>
        <dbReference type="ARBA" id="ARBA00022840"/>
    </source>
</evidence>